<evidence type="ECO:0000313" key="3">
    <source>
        <dbReference type="Proteomes" id="UP000219338"/>
    </source>
</evidence>
<dbReference type="InterPro" id="IPR001810">
    <property type="entry name" value="F-box_dom"/>
</dbReference>
<protein>
    <recommendedName>
        <fullName evidence="1">F-box domain-containing protein</fullName>
    </recommendedName>
</protein>
<organism evidence="2 3">
    <name type="scientific">Armillaria ostoyae</name>
    <name type="common">Armillaria root rot fungus</name>
    <dbReference type="NCBI Taxonomy" id="47428"/>
    <lineage>
        <taxon>Eukaryota</taxon>
        <taxon>Fungi</taxon>
        <taxon>Dikarya</taxon>
        <taxon>Basidiomycota</taxon>
        <taxon>Agaricomycotina</taxon>
        <taxon>Agaricomycetes</taxon>
        <taxon>Agaricomycetidae</taxon>
        <taxon>Agaricales</taxon>
        <taxon>Marasmiineae</taxon>
        <taxon>Physalacriaceae</taxon>
        <taxon>Armillaria</taxon>
    </lineage>
</organism>
<dbReference type="EMBL" id="FUEG01000032">
    <property type="protein sequence ID" value="SJL15990.1"/>
    <property type="molecule type" value="Genomic_DNA"/>
</dbReference>
<name>A0A284S4R9_ARMOS</name>
<evidence type="ECO:0000313" key="2">
    <source>
        <dbReference type="EMBL" id="SJL15990.1"/>
    </source>
</evidence>
<dbReference type="SUPFAM" id="SSF81383">
    <property type="entry name" value="F-box domain"/>
    <property type="match status" value="1"/>
</dbReference>
<dbReference type="OrthoDB" id="3365698at2759"/>
<dbReference type="InterPro" id="IPR036047">
    <property type="entry name" value="F-box-like_dom_sf"/>
</dbReference>
<dbReference type="AlphaFoldDB" id="A0A284S4R9"/>
<accession>A0A284S4R9</accession>
<keyword evidence="3" id="KW-1185">Reference proteome</keyword>
<dbReference type="Pfam" id="PF12937">
    <property type="entry name" value="F-box-like"/>
    <property type="match status" value="1"/>
</dbReference>
<sequence length="237" mass="26667">MDPSSVLPVELLSKIFRHYLTDRDIPVQSFDFSDGLWVLGKVSSAWRSKANSSQSLWSTITITEAFPTRDFRKDTLPLSDRSLVSQKNANKIRKEILTQTLRRSGGCPLTISISFPLSMRRGENVHTSDYQPLCAILAAHCHRWQSVELTGYPYLLNDFVYTPSFRLQSLRKLHAMVLDKAVLGQVTRLCPGLVELVTGASEGEYTLARIEIPALEHLEVSRDTHVLDCISAPHLES</sequence>
<feature type="domain" description="F-box" evidence="1">
    <location>
        <begin position="6"/>
        <end position="62"/>
    </location>
</feature>
<proteinExistence type="predicted"/>
<reference evidence="3" key="1">
    <citation type="journal article" date="2017" name="Nat. Ecol. Evol.">
        <title>Genome expansion and lineage-specific genetic innovations in the forest pathogenic fungi Armillaria.</title>
        <authorList>
            <person name="Sipos G."/>
            <person name="Prasanna A.N."/>
            <person name="Walter M.C."/>
            <person name="O'Connor E."/>
            <person name="Balint B."/>
            <person name="Krizsan K."/>
            <person name="Kiss B."/>
            <person name="Hess J."/>
            <person name="Varga T."/>
            <person name="Slot J."/>
            <person name="Riley R."/>
            <person name="Boka B."/>
            <person name="Rigling D."/>
            <person name="Barry K."/>
            <person name="Lee J."/>
            <person name="Mihaltcheva S."/>
            <person name="LaButti K."/>
            <person name="Lipzen A."/>
            <person name="Waldron R."/>
            <person name="Moloney N.M."/>
            <person name="Sperisen C."/>
            <person name="Kredics L."/>
            <person name="Vagvoelgyi C."/>
            <person name="Patrignani A."/>
            <person name="Fitzpatrick D."/>
            <person name="Nagy I."/>
            <person name="Doyle S."/>
            <person name="Anderson J.B."/>
            <person name="Grigoriev I.V."/>
            <person name="Gueldener U."/>
            <person name="Muensterkoetter M."/>
            <person name="Nagy L.G."/>
        </authorList>
    </citation>
    <scope>NUCLEOTIDE SEQUENCE [LARGE SCALE GENOMIC DNA]</scope>
    <source>
        <strain evidence="3">C18/9</strain>
    </source>
</reference>
<dbReference type="Proteomes" id="UP000219338">
    <property type="component" value="Unassembled WGS sequence"/>
</dbReference>
<evidence type="ECO:0000259" key="1">
    <source>
        <dbReference type="Pfam" id="PF12937"/>
    </source>
</evidence>
<gene>
    <name evidence="2" type="ORF">ARMOST_19504</name>
</gene>